<proteinExistence type="predicted"/>
<evidence type="ECO:0000313" key="1">
    <source>
        <dbReference type="EMBL" id="JAD26522.1"/>
    </source>
</evidence>
<sequence length="37" mass="4239">MLFSPRIICSRESGKVMLNADFVKNLKQFFTCSLNVT</sequence>
<organism evidence="1">
    <name type="scientific">Arundo donax</name>
    <name type="common">Giant reed</name>
    <name type="synonym">Donax arundinaceus</name>
    <dbReference type="NCBI Taxonomy" id="35708"/>
    <lineage>
        <taxon>Eukaryota</taxon>
        <taxon>Viridiplantae</taxon>
        <taxon>Streptophyta</taxon>
        <taxon>Embryophyta</taxon>
        <taxon>Tracheophyta</taxon>
        <taxon>Spermatophyta</taxon>
        <taxon>Magnoliopsida</taxon>
        <taxon>Liliopsida</taxon>
        <taxon>Poales</taxon>
        <taxon>Poaceae</taxon>
        <taxon>PACMAD clade</taxon>
        <taxon>Arundinoideae</taxon>
        <taxon>Arundineae</taxon>
        <taxon>Arundo</taxon>
    </lineage>
</organism>
<reference evidence="1" key="2">
    <citation type="journal article" date="2015" name="Data Brief">
        <title>Shoot transcriptome of the giant reed, Arundo donax.</title>
        <authorList>
            <person name="Barrero R.A."/>
            <person name="Guerrero F.D."/>
            <person name="Moolhuijzen P."/>
            <person name="Goolsby J.A."/>
            <person name="Tidwell J."/>
            <person name="Bellgard S.E."/>
            <person name="Bellgard M.I."/>
        </authorList>
    </citation>
    <scope>NUCLEOTIDE SEQUENCE</scope>
    <source>
        <tissue evidence="1">Shoot tissue taken approximately 20 cm above the soil surface</tissue>
    </source>
</reference>
<accession>A0A0A8YVA8</accession>
<protein>
    <submittedName>
        <fullName evidence="1">Uncharacterized protein</fullName>
    </submittedName>
</protein>
<name>A0A0A8YVA8_ARUDO</name>
<dbReference type="AlphaFoldDB" id="A0A0A8YVA8"/>
<reference evidence="1" key="1">
    <citation type="submission" date="2014-09" db="EMBL/GenBank/DDBJ databases">
        <authorList>
            <person name="Magalhaes I.L.F."/>
            <person name="Oliveira U."/>
            <person name="Santos F.R."/>
            <person name="Vidigal T.H.D.A."/>
            <person name="Brescovit A.D."/>
            <person name="Santos A.J."/>
        </authorList>
    </citation>
    <scope>NUCLEOTIDE SEQUENCE</scope>
    <source>
        <tissue evidence="1">Shoot tissue taken approximately 20 cm above the soil surface</tissue>
    </source>
</reference>
<dbReference type="EMBL" id="GBRH01271373">
    <property type="protein sequence ID" value="JAD26522.1"/>
    <property type="molecule type" value="Transcribed_RNA"/>
</dbReference>